<dbReference type="Pfam" id="PF01565">
    <property type="entry name" value="FAD_binding_4"/>
    <property type="match status" value="1"/>
</dbReference>
<evidence type="ECO:0000256" key="1">
    <source>
        <dbReference type="ARBA" id="ARBA00022630"/>
    </source>
</evidence>
<feature type="domain" description="FAD-binding PCMH-type" evidence="6">
    <location>
        <begin position="41"/>
        <end position="219"/>
    </location>
</feature>
<evidence type="ECO:0000256" key="2">
    <source>
        <dbReference type="ARBA" id="ARBA00022827"/>
    </source>
</evidence>
<evidence type="ECO:0000256" key="4">
    <source>
        <dbReference type="SAM" id="Phobius"/>
    </source>
</evidence>
<dbReference type="EMBL" id="QHJQ01000002">
    <property type="protein sequence ID" value="PXA04942.1"/>
    <property type="molecule type" value="Genomic_DNA"/>
</dbReference>
<keyword evidence="4" id="KW-0472">Membrane</keyword>
<protein>
    <recommendedName>
        <fullName evidence="6">FAD-binding PCMH-type domain-containing protein</fullName>
    </recommendedName>
</protein>
<dbReference type="SUPFAM" id="SSF56176">
    <property type="entry name" value="FAD-binding/transporter-associated domain-like"/>
    <property type="match status" value="1"/>
</dbReference>
<keyword evidence="5" id="KW-0732">Signal</keyword>
<reference evidence="7 8" key="1">
    <citation type="submission" date="2018-05" db="EMBL/GenBank/DDBJ databases">
        <title>Coraliomargarita sinensis sp. nov., isolated from a marine solar saltern.</title>
        <authorList>
            <person name="Zhou L.Y."/>
        </authorList>
    </citation>
    <scope>NUCLEOTIDE SEQUENCE [LARGE SCALE GENOMIC DNA]</scope>
    <source>
        <strain evidence="7 8">WN38</strain>
    </source>
</reference>
<proteinExistence type="predicted"/>
<evidence type="ECO:0000259" key="6">
    <source>
        <dbReference type="PROSITE" id="PS51387"/>
    </source>
</evidence>
<keyword evidence="3" id="KW-0560">Oxidoreductase</keyword>
<keyword evidence="8" id="KW-1185">Reference proteome</keyword>
<keyword evidence="4" id="KW-1133">Transmembrane helix</keyword>
<dbReference type="InterPro" id="IPR010031">
    <property type="entry name" value="FAD_lactone_oxidase-like"/>
</dbReference>
<evidence type="ECO:0000256" key="3">
    <source>
        <dbReference type="ARBA" id="ARBA00023002"/>
    </source>
</evidence>
<feature type="signal peptide" evidence="5">
    <location>
        <begin position="1"/>
        <end position="25"/>
    </location>
</feature>
<evidence type="ECO:0000313" key="7">
    <source>
        <dbReference type="EMBL" id="PXA04942.1"/>
    </source>
</evidence>
<dbReference type="Gene3D" id="3.30.465.10">
    <property type="match status" value="1"/>
</dbReference>
<dbReference type="AlphaFoldDB" id="A0A317ZIZ3"/>
<dbReference type="PANTHER" id="PTHR43762">
    <property type="entry name" value="L-GULONOLACTONE OXIDASE"/>
    <property type="match status" value="1"/>
</dbReference>
<dbReference type="InterPro" id="IPR006094">
    <property type="entry name" value="Oxid_FAD_bind_N"/>
</dbReference>
<dbReference type="Pfam" id="PF04030">
    <property type="entry name" value="ALO"/>
    <property type="match status" value="1"/>
</dbReference>
<name>A0A317ZIZ3_9BACT</name>
<feature type="chain" id="PRO_5016455302" description="FAD-binding PCMH-type domain-containing protein" evidence="5">
    <location>
        <begin position="26"/>
        <end position="492"/>
    </location>
</feature>
<evidence type="ECO:0000256" key="5">
    <source>
        <dbReference type="SAM" id="SignalP"/>
    </source>
</evidence>
<dbReference type="PROSITE" id="PS51387">
    <property type="entry name" value="FAD_PCMH"/>
    <property type="match status" value="1"/>
</dbReference>
<dbReference type="InterPro" id="IPR016166">
    <property type="entry name" value="FAD-bd_PCMH"/>
</dbReference>
<dbReference type="GO" id="GO:0016020">
    <property type="term" value="C:membrane"/>
    <property type="evidence" value="ECO:0007669"/>
    <property type="project" value="InterPro"/>
</dbReference>
<dbReference type="InterPro" id="IPR036318">
    <property type="entry name" value="FAD-bd_PCMH-like_sf"/>
</dbReference>
<keyword evidence="1" id="KW-0285">Flavoprotein</keyword>
<dbReference type="OrthoDB" id="9768764at2"/>
<dbReference type="SUPFAM" id="SSF55103">
    <property type="entry name" value="FAD-linked oxidases, C-terminal domain"/>
    <property type="match status" value="1"/>
</dbReference>
<feature type="transmembrane region" description="Helical" evidence="4">
    <location>
        <begin position="195"/>
        <end position="216"/>
    </location>
</feature>
<dbReference type="InterPro" id="IPR016169">
    <property type="entry name" value="FAD-bd_PCMH_sub2"/>
</dbReference>
<dbReference type="Proteomes" id="UP000247099">
    <property type="component" value="Unassembled WGS sequence"/>
</dbReference>
<dbReference type="GO" id="GO:0071949">
    <property type="term" value="F:FAD binding"/>
    <property type="evidence" value="ECO:0007669"/>
    <property type="project" value="InterPro"/>
</dbReference>
<dbReference type="InterPro" id="IPR016164">
    <property type="entry name" value="FAD-linked_Oxase-like_C"/>
</dbReference>
<accession>A0A317ZIZ3</accession>
<dbReference type="RefSeq" id="WP_110129943.1">
    <property type="nucleotide sequence ID" value="NZ_QHJQ01000002.1"/>
</dbReference>
<dbReference type="PANTHER" id="PTHR43762:SF1">
    <property type="entry name" value="D-ARABINONO-1,4-LACTONE OXIDASE"/>
    <property type="match status" value="1"/>
</dbReference>
<gene>
    <name evidence="7" type="ORF">DDZ13_02970</name>
</gene>
<dbReference type="InterPro" id="IPR007173">
    <property type="entry name" value="ALO_C"/>
</dbReference>
<evidence type="ECO:0000313" key="8">
    <source>
        <dbReference type="Proteomes" id="UP000247099"/>
    </source>
</evidence>
<sequence>MKTRRHFLKCLSLIPLAASGCATWARDTTARWVNDIHSKLNRTRVARIHQPRSLYELRCIVQQASAQGQKISICGGRHAMGGQQFGTGTQLIDVNALNRIRMFNRKEGLLEVEAGIQWPELIEQLLELQQDESVPWTIAQKQTGADRLTVGGALAANIHSRGLTMQPIISNVASFEILLANGEVKRCSRSENTELFKLAIGGYGLFGIITTVRLQLVRRKKLQRRVELSSVDGLMNRFETAINEGALYGDFQFSIDPANEDFLRSGILSVYYPADFDTPMNATRQQLDADIWNQLLLLAHTDKSKAFQLYSDFYRQTDGQLYWSDEHQMNSYSDDYHIHIDEQMGCKHPGSEMITEIYVPRHRLAEFMTNAAADFRANDVDVIYGTIRLIEKDDESYLAWARQDYACIIFNLHINHTEQHIAHSAEAFRRLIDIAISLGGSYYLTYHRWATKAQLLRCYPQFTQFLSEKKVYDPEERFQSDWYRHNKKLLQS</sequence>
<dbReference type="GO" id="GO:0003885">
    <property type="term" value="F:D-arabinono-1,4-lactone oxidase activity"/>
    <property type="evidence" value="ECO:0007669"/>
    <property type="project" value="InterPro"/>
</dbReference>
<comment type="caution">
    <text evidence="7">The sequence shown here is derived from an EMBL/GenBank/DDBJ whole genome shotgun (WGS) entry which is preliminary data.</text>
</comment>
<dbReference type="PROSITE" id="PS51257">
    <property type="entry name" value="PROKAR_LIPOPROTEIN"/>
    <property type="match status" value="1"/>
</dbReference>
<keyword evidence="4" id="KW-0812">Transmembrane</keyword>
<organism evidence="7 8">
    <name type="scientific">Coraliomargarita sinensis</name>
    <dbReference type="NCBI Taxonomy" id="2174842"/>
    <lineage>
        <taxon>Bacteria</taxon>
        <taxon>Pseudomonadati</taxon>
        <taxon>Verrucomicrobiota</taxon>
        <taxon>Opitutia</taxon>
        <taxon>Puniceicoccales</taxon>
        <taxon>Coraliomargaritaceae</taxon>
        <taxon>Coraliomargarita</taxon>
    </lineage>
</organism>
<dbReference type="InParanoid" id="A0A317ZIZ3"/>
<keyword evidence="2" id="KW-0274">FAD</keyword>